<evidence type="ECO:0000313" key="5">
    <source>
        <dbReference type="EMBL" id="SHO51162.1"/>
    </source>
</evidence>
<dbReference type="InterPro" id="IPR036291">
    <property type="entry name" value="NAD(P)-bd_dom_sf"/>
</dbReference>
<dbReference type="PANTHER" id="PTHR43362">
    <property type="entry name" value="MANNITOL DEHYDROGENASE DSF1-RELATED"/>
    <property type="match status" value="1"/>
</dbReference>
<proteinExistence type="predicted"/>
<dbReference type="SUPFAM" id="SSF48179">
    <property type="entry name" value="6-phosphogluconate dehydrogenase C-terminal domain-like"/>
    <property type="match status" value="1"/>
</dbReference>
<feature type="domain" description="Mannitol dehydrogenase C-terminal" evidence="4">
    <location>
        <begin position="317"/>
        <end position="503"/>
    </location>
</feature>
<comment type="catalytic activity">
    <reaction evidence="2">
        <text>D-mannitol 1-phosphate + NAD(+) = beta-D-fructose 6-phosphate + NADH + H(+)</text>
        <dbReference type="Rhea" id="RHEA:19661"/>
        <dbReference type="ChEBI" id="CHEBI:15378"/>
        <dbReference type="ChEBI" id="CHEBI:57540"/>
        <dbReference type="ChEBI" id="CHEBI:57634"/>
        <dbReference type="ChEBI" id="CHEBI:57945"/>
        <dbReference type="ChEBI" id="CHEBI:61381"/>
        <dbReference type="EC" id="1.1.1.17"/>
    </reaction>
</comment>
<dbReference type="SUPFAM" id="SSF51735">
    <property type="entry name" value="NAD(P)-binding Rossmann-fold domains"/>
    <property type="match status" value="1"/>
</dbReference>
<dbReference type="GO" id="GO:0008926">
    <property type="term" value="F:mannitol-1-phosphate 5-dehydrogenase activity"/>
    <property type="evidence" value="ECO:0007669"/>
    <property type="project" value="UniProtKB-EC"/>
</dbReference>
<sequence>MKLNLEELKQSGIWKEKGYELPWFNIAEMHFETRNNPEWIHFGGGNIFRAFPACICQKLLNKGVQKTGIIVAEGFDYEIIERIYKQHDNLSILAALNPDGSIEKTVIASVAEALCMDTANTAHWSRLTEIFRAPSLKMASFTITEKGYSLINGNREYTKEVIEDFEHGPFQVVSYMGKLTALCYERFMAGELPLTLVSMDNCSHNGTRLKEAVLLLTEKWIESGRVDARFLEYMKQKVTYPWTMIDKITPRPSKEVEEYLLNTGVEDIAACTTERNTYCAPFVNAEKPQYLVIEEDFAGGRPFLEMEGVIFTTRDIVDKVEKMKVCTCLNPLHTALAIFGCLLGYQKISEEMKDEELKALVYKIGYEEGLPAVKDPGIIRPEQFLSEVLTKRLPNPFIPDTPQRIACDTSQKLGIRFGETIKAYGEKKKAASLTFIPLVLAGWCRYLMGIDDEGNPFTLSADPVLVSVTPLFQGVKLGKEENVHDLLKQLLGREDIFGVNLYQVGLGERIEGYFSEMKEGQHAIRSTLKKYLRQE</sequence>
<organism evidence="5 6">
    <name type="scientific">Anaerocolumna xylanovorans DSM 12503</name>
    <dbReference type="NCBI Taxonomy" id="1121345"/>
    <lineage>
        <taxon>Bacteria</taxon>
        <taxon>Bacillati</taxon>
        <taxon>Bacillota</taxon>
        <taxon>Clostridia</taxon>
        <taxon>Lachnospirales</taxon>
        <taxon>Lachnospiraceae</taxon>
        <taxon>Anaerocolumna</taxon>
    </lineage>
</organism>
<evidence type="ECO:0000259" key="4">
    <source>
        <dbReference type="Pfam" id="PF08125"/>
    </source>
</evidence>
<accession>A0A1M7YEU0</accession>
<keyword evidence="1" id="KW-0560">Oxidoreductase</keyword>
<dbReference type="Proteomes" id="UP000184612">
    <property type="component" value="Unassembled WGS sequence"/>
</dbReference>
<dbReference type="RefSeq" id="WP_073589708.1">
    <property type="nucleotide sequence ID" value="NZ_FRFD01000009.1"/>
</dbReference>
<dbReference type="InterPro" id="IPR013131">
    <property type="entry name" value="Mannitol_DH_N"/>
</dbReference>
<dbReference type="EMBL" id="FRFD01000009">
    <property type="protein sequence ID" value="SHO51162.1"/>
    <property type="molecule type" value="Genomic_DNA"/>
</dbReference>
<dbReference type="Pfam" id="PF01232">
    <property type="entry name" value="Mannitol_dh"/>
    <property type="match status" value="1"/>
</dbReference>
<dbReference type="InterPro" id="IPR013118">
    <property type="entry name" value="Mannitol_DH_C"/>
</dbReference>
<keyword evidence="6" id="KW-1185">Reference proteome</keyword>
<name>A0A1M7YEU0_9FIRM</name>
<dbReference type="InterPro" id="IPR050988">
    <property type="entry name" value="Mannitol_DH/Oxidoreductase"/>
</dbReference>
<evidence type="ECO:0000256" key="1">
    <source>
        <dbReference type="ARBA" id="ARBA00023002"/>
    </source>
</evidence>
<dbReference type="STRING" id="1121345.SAMN02745217_03041"/>
<dbReference type="Gene3D" id="3.40.50.720">
    <property type="entry name" value="NAD(P)-binding Rossmann-like Domain"/>
    <property type="match status" value="1"/>
</dbReference>
<evidence type="ECO:0000256" key="2">
    <source>
        <dbReference type="ARBA" id="ARBA00048615"/>
    </source>
</evidence>
<evidence type="ECO:0000313" key="6">
    <source>
        <dbReference type="Proteomes" id="UP000184612"/>
    </source>
</evidence>
<dbReference type="InterPro" id="IPR008927">
    <property type="entry name" value="6-PGluconate_DH-like_C_sf"/>
</dbReference>
<dbReference type="InterPro" id="IPR013328">
    <property type="entry name" value="6PGD_dom2"/>
</dbReference>
<dbReference type="Gene3D" id="1.10.1040.10">
    <property type="entry name" value="N-(1-d-carboxylethyl)-l-norvaline Dehydrogenase, domain 2"/>
    <property type="match status" value="1"/>
</dbReference>
<gene>
    <name evidence="5" type="ORF">SAMN02745217_03041</name>
</gene>
<evidence type="ECO:0000259" key="3">
    <source>
        <dbReference type="Pfam" id="PF01232"/>
    </source>
</evidence>
<dbReference type="AlphaFoldDB" id="A0A1M7YEU0"/>
<dbReference type="OrthoDB" id="271711at2"/>
<dbReference type="Pfam" id="PF08125">
    <property type="entry name" value="Mannitol_dh_C"/>
    <property type="match status" value="1"/>
</dbReference>
<dbReference type="PANTHER" id="PTHR43362:SF1">
    <property type="entry name" value="MANNITOL DEHYDROGENASE 2-RELATED"/>
    <property type="match status" value="1"/>
</dbReference>
<feature type="domain" description="Mannitol dehydrogenase N-terminal" evidence="3">
    <location>
        <begin position="40"/>
        <end position="274"/>
    </location>
</feature>
<reference evidence="5 6" key="1">
    <citation type="submission" date="2016-12" db="EMBL/GenBank/DDBJ databases">
        <authorList>
            <person name="Song W.-J."/>
            <person name="Kurnit D.M."/>
        </authorList>
    </citation>
    <scope>NUCLEOTIDE SEQUENCE [LARGE SCALE GENOMIC DNA]</scope>
    <source>
        <strain evidence="5 6">DSM 12503</strain>
    </source>
</reference>
<protein>
    <submittedName>
        <fullName evidence="5">Fructuronate reductase</fullName>
    </submittedName>
</protein>